<dbReference type="GO" id="GO:0016020">
    <property type="term" value="C:membrane"/>
    <property type="evidence" value="ECO:0007669"/>
    <property type="project" value="UniProtKB-SubCell"/>
</dbReference>
<keyword evidence="2 4" id="KW-1133">Transmembrane helix</keyword>
<keyword evidence="4" id="KW-0187">Copper transport</keyword>
<dbReference type="GO" id="GO:0005375">
    <property type="term" value="F:copper ion transmembrane transporter activity"/>
    <property type="evidence" value="ECO:0007669"/>
    <property type="project" value="UniProtKB-UniRule"/>
</dbReference>
<dbReference type="PANTHER" id="PTHR12483:SF79">
    <property type="entry name" value="COPPER TRANSPORT PROTEIN"/>
    <property type="match status" value="1"/>
</dbReference>
<keyword evidence="4" id="KW-0186">Copper</keyword>
<gene>
    <name evidence="6" type="ORF">E4U43_002898</name>
</gene>
<dbReference type="PANTHER" id="PTHR12483">
    <property type="entry name" value="SOLUTE CARRIER FAMILY 31 COPPER TRANSPORTERS"/>
    <property type="match status" value="1"/>
</dbReference>
<evidence type="ECO:0000256" key="1">
    <source>
        <dbReference type="ARBA" id="ARBA00022692"/>
    </source>
</evidence>
<keyword evidence="3 4" id="KW-0472">Membrane</keyword>
<organism evidence="6 7">
    <name type="scientific">Claviceps pusilla</name>
    <dbReference type="NCBI Taxonomy" id="123648"/>
    <lineage>
        <taxon>Eukaryota</taxon>
        <taxon>Fungi</taxon>
        <taxon>Dikarya</taxon>
        <taxon>Ascomycota</taxon>
        <taxon>Pezizomycotina</taxon>
        <taxon>Sordariomycetes</taxon>
        <taxon>Hypocreomycetidae</taxon>
        <taxon>Hypocreales</taxon>
        <taxon>Clavicipitaceae</taxon>
        <taxon>Claviceps</taxon>
    </lineage>
</organism>
<keyword evidence="1 4" id="KW-0812">Transmembrane</keyword>
<evidence type="ECO:0000256" key="4">
    <source>
        <dbReference type="RuleBase" id="RU367022"/>
    </source>
</evidence>
<feature type="region of interest" description="Disordered" evidence="5">
    <location>
        <begin position="83"/>
        <end position="105"/>
    </location>
</feature>
<evidence type="ECO:0000256" key="5">
    <source>
        <dbReference type="SAM" id="MobiDB-lite"/>
    </source>
</evidence>
<evidence type="ECO:0000256" key="2">
    <source>
        <dbReference type="ARBA" id="ARBA00022989"/>
    </source>
</evidence>
<reference evidence="6" key="1">
    <citation type="journal article" date="2020" name="bioRxiv">
        <title>Whole genome comparisons of ergot fungi reveals the divergence and evolution of species within the genus Claviceps are the result of varying mechanisms driving genome evolution and host range expansion.</title>
        <authorList>
            <person name="Wyka S.A."/>
            <person name="Mondo S.J."/>
            <person name="Liu M."/>
            <person name="Dettman J."/>
            <person name="Nalam V."/>
            <person name="Broders K.D."/>
        </authorList>
    </citation>
    <scope>NUCLEOTIDE SEQUENCE</scope>
    <source>
        <strain evidence="6">CCC 602</strain>
    </source>
</reference>
<name>A0A9P7N5I9_9HYPO</name>
<dbReference type="Pfam" id="PF04145">
    <property type="entry name" value="Ctr"/>
    <property type="match status" value="1"/>
</dbReference>
<dbReference type="EMBL" id="SRPW01002065">
    <property type="protein sequence ID" value="KAG5996241.1"/>
    <property type="molecule type" value="Genomic_DNA"/>
</dbReference>
<comment type="caution">
    <text evidence="6">The sequence shown here is derived from an EMBL/GenBank/DDBJ whole genome shotgun (WGS) entry which is preliminary data.</text>
</comment>
<keyword evidence="4" id="KW-0813">Transport</keyword>
<comment type="similarity">
    <text evidence="4">Belongs to the copper transporter (Ctr) (TC 1.A.56) family. SLC31A subfamily.</text>
</comment>
<keyword evidence="7" id="KW-1185">Reference proteome</keyword>
<dbReference type="InterPro" id="IPR007274">
    <property type="entry name" value="Cop_transporter"/>
</dbReference>
<sequence length="197" mass="21573">MDMNNHGDAQDGAACKISMLWNWYTIDACFLTSSWHITNNAMFAATCIGVILLVTFVEFTRRLGKEYDAFLLRQFQREATRRTYRDGTSSSSSEDNSATFPSSSSSSHVVKFRASLLQQLMRAVLHALTFGTAYMVMLLAMYFNGFVIICIFIGAGVGKFFCDWLEVRIGVGEGYGGQGKVVGGMGGGIQDPSVCCG</sequence>
<dbReference type="Proteomes" id="UP000748025">
    <property type="component" value="Unassembled WGS sequence"/>
</dbReference>
<evidence type="ECO:0000256" key="3">
    <source>
        <dbReference type="ARBA" id="ARBA00023136"/>
    </source>
</evidence>
<feature type="transmembrane region" description="Helical" evidence="4">
    <location>
        <begin position="143"/>
        <end position="162"/>
    </location>
</feature>
<evidence type="ECO:0000313" key="6">
    <source>
        <dbReference type="EMBL" id="KAG5996241.1"/>
    </source>
</evidence>
<keyword evidence="4" id="KW-0406">Ion transport</keyword>
<protein>
    <recommendedName>
        <fullName evidence="4">Copper transport protein</fullName>
    </recommendedName>
</protein>
<dbReference type="AlphaFoldDB" id="A0A9P7N5I9"/>
<feature type="transmembrane region" description="Helical" evidence="4">
    <location>
        <begin position="41"/>
        <end position="59"/>
    </location>
</feature>
<accession>A0A9P7N5I9</accession>
<comment type="subcellular location">
    <subcellularLocation>
        <location evidence="4">Membrane</location>
        <topology evidence="4">Multi-pass membrane protein</topology>
    </subcellularLocation>
</comment>
<proteinExistence type="inferred from homology"/>
<dbReference type="OrthoDB" id="161814at2759"/>
<evidence type="ECO:0000313" key="7">
    <source>
        <dbReference type="Proteomes" id="UP000748025"/>
    </source>
</evidence>